<dbReference type="STRING" id="1194695.A0A5A7UJE6"/>
<organism evidence="2 3">
    <name type="scientific">Cucumis melo var. makuwa</name>
    <name type="common">Oriental melon</name>
    <dbReference type="NCBI Taxonomy" id="1194695"/>
    <lineage>
        <taxon>Eukaryota</taxon>
        <taxon>Viridiplantae</taxon>
        <taxon>Streptophyta</taxon>
        <taxon>Embryophyta</taxon>
        <taxon>Tracheophyta</taxon>
        <taxon>Spermatophyta</taxon>
        <taxon>Magnoliopsida</taxon>
        <taxon>eudicotyledons</taxon>
        <taxon>Gunneridae</taxon>
        <taxon>Pentapetalae</taxon>
        <taxon>rosids</taxon>
        <taxon>fabids</taxon>
        <taxon>Cucurbitales</taxon>
        <taxon>Cucurbitaceae</taxon>
        <taxon>Benincaseae</taxon>
        <taxon>Cucumis</taxon>
    </lineage>
</organism>
<accession>A0A5A7UJE6</accession>
<protein>
    <submittedName>
        <fullName evidence="2">Retrovirus-related Pol polyprotein from transposon TNT 1-94</fullName>
    </submittedName>
</protein>
<dbReference type="InterPro" id="IPR013103">
    <property type="entry name" value="RVT_2"/>
</dbReference>
<dbReference type="EMBL" id="SSTE01008362">
    <property type="protein sequence ID" value="KAA0056002.1"/>
    <property type="molecule type" value="Genomic_DNA"/>
</dbReference>
<comment type="caution">
    <text evidence="2">The sequence shown here is derived from an EMBL/GenBank/DDBJ whole genome shotgun (WGS) entry which is preliminary data.</text>
</comment>
<sequence length="181" mass="20935">MTTRGKIDIFKPKAWISKTSLDWTVTEPRRVADALRTPQWKSTMNKELAALLNNRTWDLVPPNRHRNFVGNKWVFYIKQAVNGSIQRYKACLVLYFNNSFINGALVEEIYTSKPPRFVDPQYPDYVCKLRKAIYGLKQAFRAWNNTLKRTLLNWGFCQVQGGYLSVYSQAPQLNSSSSCVS</sequence>
<dbReference type="AlphaFoldDB" id="A0A5A7UJE6"/>
<evidence type="ECO:0000259" key="1">
    <source>
        <dbReference type="Pfam" id="PF07727"/>
    </source>
</evidence>
<gene>
    <name evidence="2" type="ORF">E6C27_scaffold319G001470</name>
</gene>
<evidence type="ECO:0000313" key="2">
    <source>
        <dbReference type="EMBL" id="KAA0056002.1"/>
    </source>
</evidence>
<proteinExistence type="predicted"/>
<feature type="domain" description="Reverse transcriptase Ty1/copia-type" evidence="1">
    <location>
        <begin position="97"/>
        <end position="159"/>
    </location>
</feature>
<dbReference type="Proteomes" id="UP000321393">
    <property type="component" value="Unassembled WGS sequence"/>
</dbReference>
<reference evidence="2 3" key="1">
    <citation type="submission" date="2019-08" db="EMBL/GenBank/DDBJ databases">
        <title>Draft genome sequences of two oriental melons (Cucumis melo L. var makuwa).</title>
        <authorList>
            <person name="Kwon S.-Y."/>
        </authorList>
    </citation>
    <scope>NUCLEOTIDE SEQUENCE [LARGE SCALE GENOMIC DNA]</scope>
    <source>
        <strain evidence="3">cv. SW 3</strain>
        <tissue evidence="2">Leaf</tissue>
    </source>
</reference>
<dbReference type="OrthoDB" id="8048545at2759"/>
<evidence type="ECO:0000313" key="3">
    <source>
        <dbReference type="Proteomes" id="UP000321393"/>
    </source>
</evidence>
<name>A0A5A7UJE6_CUCMM</name>
<dbReference type="Pfam" id="PF07727">
    <property type="entry name" value="RVT_2"/>
    <property type="match status" value="1"/>
</dbReference>